<feature type="transmembrane region" description="Helical" evidence="1">
    <location>
        <begin position="317"/>
        <end position="335"/>
    </location>
</feature>
<name>A0A508TN08_9BRAD</name>
<dbReference type="Gene3D" id="3.30.70.270">
    <property type="match status" value="1"/>
</dbReference>
<dbReference type="CDD" id="cd01948">
    <property type="entry name" value="EAL"/>
    <property type="match status" value="1"/>
</dbReference>
<feature type="domain" description="PAS" evidence="2">
    <location>
        <begin position="352"/>
        <end position="392"/>
    </location>
</feature>
<dbReference type="Pfam" id="PF22588">
    <property type="entry name" value="dCache_1_like"/>
    <property type="match status" value="1"/>
</dbReference>
<dbReference type="EMBL" id="CAADFC020000025">
    <property type="protein sequence ID" value="VIO75764.1"/>
    <property type="molecule type" value="Genomic_DNA"/>
</dbReference>
<dbReference type="SUPFAM" id="SSF55785">
    <property type="entry name" value="PYP-like sensor domain (PAS domain)"/>
    <property type="match status" value="1"/>
</dbReference>
<dbReference type="InterPro" id="IPR001633">
    <property type="entry name" value="EAL_dom"/>
</dbReference>
<dbReference type="PROSITE" id="PS50887">
    <property type="entry name" value="GGDEF"/>
    <property type="match status" value="1"/>
</dbReference>
<dbReference type="OrthoDB" id="9814202at2"/>
<dbReference type="SUPFAM" id="SSF141868">
    <property type="entry name" value="EAL domain-like"/>
    <property type="match status" value="1"/>
</dbReference>
<dbReference type="InterPro" id="IPR052155">
    <property type="entry name" value="Biofilm_reg_signaling"/>
</dbReference>
<comment type="caution">
    <text evidence="5">The sequence shown here is derived from an EMBL/GenBank/DDBJ whole genome shotgun (WGS) entry which is preliminary data.</text>
</comment>
<keyword evidence="1" id="KW-0812">Transmembrane</keyword>
<evidence type="ECO:0000259" key="3">
    <source>
        <dbReference type="PROSITE" id="PS50883"/>
    </source>
</evidence>
<dbReference type="InterPro" id="IPR000014">
    <property type="entry name" value="PAS"/>
</dbReference>
<dbReference type="CDD" id="cd12915">
    <property type="entry name" value="PDC2_DGC_like"/>
    <property type="match status" value="1"/>
</dbReference>
<evidence type="ECO:0000313" key="6">
    <source>
        <dbReference type="Proteomes" id="UP000328092"/>
    </source>
</evidence>
<keyword evidence="1" id="KW-0472">Membrane</keyword>
<dbReference type="InterPro" id="IPR029787">
    <property type="entry name" value="Nucleotide_cyclase"/>
</dbReference>
<dbReference type="Pfam" id="PF12860">
    <property type="entry name" value="PAS_7"/>
    <property type="match status" value="1"/>
</dbReference>
<keyword evidence="6" id="KW-1185">Reference proteome</keyword>
<dbReference type="NCBIfam" id="TIGR00254">
    <property type="entry name" value="GGDEF"/>
    <property type="match status" value="1"/>
</dbReference>
<feature type="domain" description="EAL" evidence="3">
    <location>
        <begin position="648"/>
        <end position="898"/>
    </location>
</feature>
<dbReference type="Gene3D" id="3.20.20.450">
    <property type="entry name" value="EAL domain"/>
    <property type="match status" value="1"/>
</dbReference>
<dbReference type="Pfam" id="PF00990">
    <property type="entry name" value="GGDEF"/>
    <property type="match status" value="1"/>
</dbReference>
<dbReference type="SMART" id="SM00052">
    <property type="entry name" value="EAL"/>
    <property type="match status" value="1"/>
</dbReference>
<dbReference type="InterPro" id="IPR054327">
    <property type="entry name" value="His-kinase-like_sensor"/>
</dbReference>
<dbReference type="Pfam" id="PF00563">
    <property type="entry name" value="EAL"/>
    <property type="match status" value="1"/>
</dbReference>
<evidence type="ECO:0000259" key="2">
    <source>
        <dbReference type="PROSITE" id="PS50112"/>
    </source>
</evidence>
<feature type="domain" description="GGDEF" evidence="4">
    <location>
        <begin position="506"/>
        <end position="639"/>
    </location>
</feature>
<dbReference type="InterPro" id="IPR000160">
    <property type="entry name" value="GGDEF_dom"/>
</dbReference>
<dbReference type="InterPro" id="IPR035965">
    <property type="entry name" value="PAS-like_dom_sf"/>
</dbReference>
<evidence type="ECO:0000259" key="4">
    <source>
        <dbReference type="PROSITE" id="PS50887"/>
    </source>
</evidence>
<dbReference type="FunFam" id="3.20.20.450:FF:000001">
    <property type="entry name" value="Cyclic di-GMP phosphodiesterase yahA"/>
    <property type="match status" value="1"/>
</dbReference>
<proteinExistence type="predicted"/>
<dbReference type="SUPFAM" id="SSF55073">
    <property type="entry name" value="Nucleotide cyclase"/>
    <property type="match status" value="1"/>
</dbReference>
<evidence type="ECO:0000313" key="5">
    <source>
        <dbReference type="EMBL" id="VIO75764.1"/>
    </source>
</evidence>
<dbReference type="SMART" id="SM00267">
    <property type="entry name" value="GGDEF"/>
    <property type="match status" value="1"/>
</dbReference>
<dbReference type="CDD" id="cd01949">
    <property type="entry name" value="GGDEF"/>
    <property type="match status" value="1"/>
</dbReference>
<sequence>MSVGSTCSAMPENRWLSIKGVLRATRMGAIQWLVLSAALLVLAITLGTGYLALQFRERALEMSERELNNTALLLSRHFDQQLSDLQHVHDDIVSYLQAGQVDTADQFEKTMSLLSAHEMLRTRLAALPHVGGLNVFNAKGWLINSSEMWPVPDINIADRRYYQEFTSGRPTSPVIVEPAMSKVTGNWTTIFARRITGRNGEIIGFASRGVEPSHFEDFVASLALNGDTVISMIHRDGTIIARYPQDASVVGRNVIDQPLFRKVLSLGGNTSGRFAGTSGEENVGAVRSLSHFPILILATTRTSTALEDWRAQTKLQFCAAVLAVLIVVVTIFLIVRQLQRQHEAARRRLSEKSQHLDTAINTMTQGLLLFDASGRLVICNQQYIEMFGISPEIARPGCHLRELILHRQATGSFVGDVDDYCARFTSPDNAEVQDMVIATPDGRNIRLIYKRSPDGGWATTLEDVTEGRRAQARIEYLAHYDALTNLPNRMLFQRHAEGLLLEPAAREFAILYIDIDEFKRINDTLGHLVGDEFLRSVAEKLRRSVGPNDFIARLGGDEFAIVQHDIASDDDVNGLVARIYQSLRAAFDCHGHRLSGDASIGIAIAPRHGADLFGLLKCADLAMYAAKAAGRRTYRFFDPAMEAQANLRRELEADLRTALAEGGFELHYQPLVDLRSDEVTGCEALLRWRHPVRGMISPAEFVPVAEETGLIEDIGQWVLRTACIEAAAWPAHVRVAVNVSPVQFKSETLSLKVASALAESGLDARRLELEITEAVLIADDDAALVTLGQLRALGVHIALDDFGTGYSSLQYLQRFPFDKIKIDRSFVKEVTRNSGSASIIRAVVSIAADRNMITTAEGVETDQQRDTVQMLGCTQMQGYLFSRPVPAPDLRTLLAADSVEDAA</sequence>
<evidence type="ECO:0000256" key="1">
    <source>
        <dbReference type="SAM" id="Phobius"/>
    </source>
</evidence>
<reference evidence="5" key="1">
    <citation type="submission" date="2019-02" db="EMBL/GenBank/DDBJ databases">
        <authorList>
            <person name="Pothier F.J."/>
        </authorList>
    </citation>
    <scope>NUCLEOTIDE SEQUENCE</scope>
    <source>
        <strain evidence="5">CI-1B</strain>
    </source>
</reference>
<dbReference type="PANTHER" id="PTHR44757:SF2">
    <property type="entry name" value="BIOFILM ARCHITECTURE MAINTENANCE PROTEIN MBAA"/>
    <property type="match status" value="1"/>
</dbReference>
<dbReference type="InterPro" id="IPR035919">
    <property type="entry name" value="EAL_sf"/>
</dbReference>
<dbReference type="InterPro" id="IPR043128">
    <property type="entry name" value="Rev_trsase/Diguanyl_cyclase"/>
</dbReference>
<dbReference type="PROSITE" id="PS50112">
    <property type="entry name" value="PAS"/>
    <property type="match status" value="1"/>
</dbReference>
<dbReference type="CDD" id="cd12914">
    <property type="entry name" value="PDC1_DGC_like"/>
    <property type="match status" value="1"/>
</dbReference>
<gene>
    <name evidence="5" type="ORF">CI1B_60900</name>
</gene>
<dbReference type="Proteomes" id="UP000328092">
    <property type="component" value="Unassembled WGS sequence"/>
</dbReference>
<dbReference type="Gene3D" id="3.30.450.20">
    <property type="entry name" value="PAS domain"/>
    <property type="match status" value="3"/>
</dbReference>
<keyword evidence="1" id="KW-1133">Transmembrane helix</keyword>
<dbReference type="PROSITE" id="PS50883">
    <property type="entry name" value="EAL"/>
    <property type="match status" value="1"/>
</dbReference>
<protein>
    <submittedName>
        <fullName evidence="5">Signaling protein</fullName>
    </submittedName>
</protein>
<dbReference type="PANTHER" id="PTHR44757">
    <property type="entry name" value="DIGUANYLATE CYCLASE DGCP"/>
    <property type="match status" value="1"/>
</dbReference>
<feature type="transmembrane region" description="Helical" evidence="1">
    <location>
        <begin position="29"/>
        <end position="53"/>
    </location>
</feature>
<dbReference type="AlphaFoldDB" id="A0A508TN08"/>
<organism evidence="5 6">
    <name type="scientific">Bradyrhizobium ivorense</name>
    <dbReference type="NCBI Taxonomy" id="2511166"/>
    <lineage>
        <taxon>Bacteria</taxon>
        <taxon>Pseudomonadati</taxon>
        <taxon>Pseudomonadota</taxon>
        <taxon>Alphaproteobacteria</taxon>
        <taxon>Hyphomicrobiales</taxon>
        <taxon>Nitrobacteraceae</taxon>
        <taxon>Bradyrhizobium</taxon>
    </lineage>
</organism>
<accession>A0A508TN08</accession>